<accession>A0A8H4EKP6</accession>
<comment type="similarity">
    <text evidence="3 9">Belongs to the MICOS complex subunit Mic10 family.</text>
</comment>
<comment type="subcellular location">
    <subcellularLocation>
        <location evidence="2 9">Mitochondrion inner membrane</location>
        <topology evidence="2 9">Single-pass membrane protein</topology>
    </subcellularLocation>
</comment>
<dbReference type="EMBL" id="WTPW01000486">
    <property type="protein sequence ID" value="KAF0506689.1"/>
    <property type="molecule type" value="Genomic_DNA"/>
</dbReference>
<gene>
    <name evidence="10" type="ORF">F8M41_019110</name>
</gene>
<keyword evidence="4 9" id="KW-0812">Transmembrane</keyword>
<name>A0A8H4EKP6_GIGMA</name>
<reference evidence="10 11" key="1">
    <citation type="journal article" date="2019" name="Environ. Microbiol.">
        <title>At the nexus of three kingdoms: the genome of the mycorrhizal fungus Gigaspora margarita provides insights into plant, endobacterial and fungal interactions.</title>
        <authorList>
            <person name="Venice F."/>
            <person name="Ghignone S."/>
            <person name="Salvioli di Fossalunga A."/>
            <person name="Amselem J."/>
            <person name="Novero M."/>
            <person name="Xianan X."/>
            <person name="Sedzielewska Toro K."/>
            <person name="Morin E."/>
            <person name="Lipzen A."/>
            <person name="Grigoriev I.V."/>
            <person name="Henrissat B."/>
            <person name="Martin F.M."/>
            <person name="Bonfante P."/>
        </authorList>
    </citation>
    <scope>NUCLEOTIDE SEQUENCE [LARGE SCALE GENOMIC DNA]</scope>
    <source>
        <strain evidence="10 11">BEG34</strain>
    </source>
</reference>
<evidence type="ECO:0000256" key="4">
    <source>
        <dbReference type="ARBA" id="ARBA00022692"/>
    </source>
</evidence>
<evidence type="ECO:0000256" key="1">
    <source>
        <dbReference type="ARBA" id="ARBA00002689"/>
    </source>
</evidence>
<organism evidence="10 11">
    <name type="scientific">Gigaspora margarita</name>
    <dbReference type="NCBI Taxonomy" id="4874"/>
    <lineage>
        <taxon>Eukaryota</taxon>
        <taxon>Fungi</taxon>
        <taxon>Fungi incertae sedis</taxon>
        <taxon>Mucoromycota</taxon>
        <taxon>Glomeromycotina</taxon>
        <taxon>Glomeromycetes</taxon>
        <taxon>Diversisporales</taxon>
        <taxon>Gigasporaceae</taxon>
        <taxon>Gigaspora</taxon>
    </lineage>
</organism>
<evidence type="ECO:0000256" key="5">
    <source>
        <dbReference type="ARBA" id="ARBA00022792"/>
    </source>
</evidence>
<keyword evidence="7 9" id="KW-0496">Mitochondrion</keyword>
<evidence type="ECO:0000313" key="11">
    <source>
        <dbReference type="Proteomes" id="UP000439903"/>
    </source>
</evidence>
<evidence type="ECO:0000256" key="7">
    <source>
        <dbReference type="ARBA" id="ARBA00023128"/>
    </source>
</evidence>
<dbReference type="Proteomes" id="UP000439903">
    <property type="component" value="Unassembled WGS sequence"/>
</dbReference>
<protein>
    <recommendedName>
        <fullName evidence="9">MICOS complex subunit MIC10</fullName>
    </recommendedName>
</protein>
<dbReference type="Pfam" id="PF04418">
    <property type="entry name" value="DUF543"/>
    <property type="match status" value="1"/>
</dbReference>
<evidence type="ECO:0000256" key="3">
    <source>
        <dbReference type="ARBA" id="ARBA00006792"/>
    </source>
</evidence>
<evidence type="ECO:0000313" key="10">
    <source>
        <dbReference type="EMBL" id="KAF0506689.1"/>
    </source>
</evidence>
<dbReference type="InterPro" id="IPR007512">
    <property type="entry name" value="Mic10"/>
</dbReference>
<dbReference type="OrthoDB" id="1916310at2759"/>
<evidence type="ECO:0000256" key="2">
    <source>
        <dbReference type="ARBA" id="ARBA00004434"/>
    </source>
</evidence>
<dbReference type="PANTHER" id="PTHR21304">
    <property type="entry name" value="MICOS COMPLEX SUBUNIT MIC10"/>
    <property type="match status" value="1"/>
</dbReference>
<comment type="function">
    <text evidence="1 9">Component of the MICOS complex, a large protein complex of the mitochondrial inner membrane that plays crucial roles in the maintenance of crista junctions, inner membrane architecture, and formation of contact sites to the outer membrane.</text>
</comment>
<keyword evidence="5 9" id="KW-0999">Mitochondrion inner membrane</keyword>
<comment type="subunit">
    <text evidence="9">Component of the mitochondrial contact site and cristae organizing system (MICOS) complex.</text>
</comment>
<dbReference type="PANTHER" id="PTHR21304:SF0">
    <property type="entry name" value="MICOS COMPLEX SUBUNIT MIC10"/>
    <property type="match status" value="1"/>
</dbReference>
<keyword evidence="6 9" id="KW-1133">Transmembrane helix</keyword>
<feature type="transmembrane region" description="Helical" evidence="9">
    <location>
        <begin position="20"/>
        <end position="42"/>
    </location>
</feature>
<proteinExistence type="inferred from homology"/>
<dbReference type="AlphaFoldDB" id="A0A8H4EKP6"/>
<keyword evidence="11" id="KW-1185">Reference proteome</keyword>
<comment type="caution">
    <text evidence="10">The sequence shown here is derived from an EMBL/GenBank/DDBJ whole genome shotgun (WGS) entry which is preliminary data.</text>
</comment>
<dbReference type="GO" id="GO:0061617">
    <property type="term" value="C:MICOS complex"/>
    <property type="evidence" value="ECO:0007669"/>
    <property type="project" value="UniProtKB-UniRule"/>
</dbReference>
<keyword evidence="8 9" id="KW-0472">Membrane</keyword>
<evidence type="ECO:0000256" key="9">
    <source>
        <dbReference type="RuleBase" id="RU363011"/>
    </source>
</evidence>
<sequence length="87" mass="9253">MSVDKQSSEDILNEKWDFCISNLLVKTGIGLSVGIVASALIFKRKSWPIALSTGFGIGVSYAECQKTFNPTAIPGVKIIKNSSSTSG</sequence>
<evidence type="ECO:0000256" key="8">
    <source>
        <dbReference type="ARBA" id="ARBA00023136"/>
    </source>
</evidence>
<evidence type="ECO:0000256" key="6">
    <source>
        <dbReference type="ARBA" id="ARBA00022989"/>
    </source>
</evidence>